<dbReference type="Proteomes" id="UP000801492">
    <property type="component" value="Unassembled WGS sequence"/>
</dbReference>
<keyword evidence="3" id="KW-1185">Reference proteome</keyword>
<protein>
    <recommendedName>
        <fullName evidence="1">Ty3 transposon capsid-like protein domain-containing protein</fullName>
    </recommendedName>
</protein>
<proteinExistence type="predicted"/>
<dbReference type="PANTHER" id="PTHR33223">
    <property type="entry name" value="CCHC-TYPE DOMAIN-CONTAINING PROTEIN"/>
    <property type="match status" value="1"/>
</dbReference>
<accession>A0A8K0G4Q6</accession>
<comment type="caution">
    <text evidence="2">The sequence shown here is derived from an EMBL/GenBank/DDBJ whole genome shotgun (WGS) entry which is preliminary data.</text>
</comment>
<organism evidence="2 3">
    <name type="scientific">Ignelater luminosus</name>
    <name type="common">Cucubano</name>
    <name type="synonym">Pyrophorus luminosus</name>
    <dbReference type="NCBI Taxonomy" id="2038154"/>
    <lineage>
        <taxon>Eukaryota</taxon>
        <taxon>Metazoa</taxon>
        <taxon>Ecdysozoa</taxon>
        <taxon>Arthropoda</taxon>
        <taxon>Hexapoda</taxon>
        <taxon>Insecta</taxon>
        <taxon>Pterygota</taxon>
        <taxon>Neoptera</taxon>
        <taxon>Endopterygota</taxon>
        <taxon>Coleoptera</taxon>
        <taxon>Polyphaga</taxon>
        <taxon>Elateriformia</taxon>
        <taxon>Elateroidea</taxon>
        <taxon>Elateridae</taxon>
        <taxon>Agrypninae</taxon>
        <taxon>Pyrophorini</taxon>
        <taxon>Ignelater</taxon>
    </lineage>
</organism>
<evidence type="ECO:0000313" key="2">
    <source>
        <dbReference type="EMBL" id="KAF2885871.1"/>
    </source>
</evidence>
<dbReference type="AlphaFoldDB" id="A0A8K0G4Q6"/>
<dbReference type="EMBL" id="VTPC01089283">
    <property type="protein sequence ID" value="KAF2885871.1"/>
    <property type="molecule type" value="Genomic_DNA"/>
</dbReference>
<dbReference type="OrthoDB" id="6783595at2759"/>
<sequence>MLNSENNNISEHSIGNSITETKLIKSLTDKLQNLKLTMTTQTKIPLDFKTIEMLPIFDGTNSTRFLEHCQLLIDTFYDTTNLGCTQNKFLLQSIKSKFSNAVYSKVSSFSIDTWAQMKEVLLQQFGDPREESEILQTMLKLKQYNTSVDIYYDQFSKLLEALINKTVDIRKALYMNLAIEHFIKNLHPQIRVFVQNKNPTTLPNAYEIAKQTELAYADYFKITRQKQVVKQQQNQNFKINKPNFNTPQITYPVDFPSQPINIQSKPQSEKRFFTNQQVFGKPKPVFGKNIKPQNFKEIKPTPMSIQNTTVHNIQKKPFVSHFQNYNQKPNFHSEELFETENADQPEEQVEEISFDYTNDDELNNVDSDENTQWLLGQVQSQQKIIEQLQEQLNEARNFLDAGPSLNNS</sequence>
<gene>
    <name evidence="2" type="ORF">ILUMI_20302</name>
</gene>
<dbReference type="InterPro" id="IPR045358">
    <property type="entry name" value="Ty3_capsid"/>
</dbReference>
<evidence type="ECO:0000313" key="3">
    <source>
        <dbReference type="Proteomes" id="UP000801492"/>
    </source>
</evidence>
<dbReference type="Pfam" id="PF19259">
    <property type="entry name" value="Ty3_capsid"/>
    <property type="match status" value="1"/>
</dbReference>
<reference evidence="2" key="1">
    <citation type="submission" date="2019-08" db="EMBL/GenBank/DDBJ databases">
        <title>The genome of the North American firefly Photinus pyralis.</title>
        <authorList>
            <consortium name="Photinus pyralis genome working group"/>
            <person name="Fallon T.R."/>
            <person name="Sander Lower S.E."/>
            <person name="Weng J.-K."/>
        </authorList>
    </citation>
    <scope>NUCLEOTIDE SEQUENCE</scope>
    <source>
        <strain evidence="2">TRF0915ILg1</strain>
        <tissue evidence="2">Whole body</tissue>
    </source>
</reference>
<dbReference type="PANTHER" id="PTHR33223:SF6">
    <property type="entry name" value="CCHC-TYPE DOMAIN-CONTAINING PROTEIN"/>
    <property type="match status" value="1"/>
</dbReference>
<feature type="domain" description="Ty3 transposon capsid-like protein" evidence="1">
    <location>
        <begin position="112"/>
        <end position="233"/>
    </location>
</feature>
<name>A0A8K0G4Q6_IGNLU</name>
<evidence type="ECO:0000259" key="1">
    <source>
        <dbReference type="Pfam" id="PF19259"/>
    </source>
</evidence>